<dbReference type="GO" id="GO:0046872">
    <property type="term" value="F:metal ion binding"/>
    <property type="evidence" value="ECO:0007669"/>
    <property type="project" value="UniProtKB-KW"/>
</dbReference>
<gene>
    <name evidence="6" type="primary">LOC111452556</name>
</gene>
<accession>A0A6J1GB31</accession>
<evidence type="ECO:0000313" key="5">
    <source>
        <dbReference type="Proteomes" id="UP000504609"/>
    </source>
</evidence>
<dbReference type="InterPro" id="IPR027443">
    <property type="entry name" value="IPNS-like_sf"/>
</dbReference>
<evidence type="ECO:0000256" key="2">
    <source>
        <dbReference type="ARBA" id="ARBA00023004"/>
    </source>
</evidence>
<evidence type="ECO:0000313" key="6">
    <source>
        <dbReference type="RefSeq" id="XP_022949101.1"/>
    </source>
</evidence>
<dbReference type="Proteomes" id="UP000504609">
    <property type="component" value="Unplaced"/>
</dbReference>
<keyword evidence="3" id="KW-0560">Oxidoreductase</keyword>
<dbReference type="Gene3D" id="2.60.120.330">
    <property type="entry name" value="B-lactam Antibiotic, Isopenicillin N Synthase, Chain"/>
    <property type="match status" value="1"/>
</dbReference>
<keyword evidence="5" id="KW-1185">Reference proteome</keyword>
<dbReference type="InterPro" id="IPR050231">
    <property type="entry name" value="Iron_ascorbate_oxido_reductase"/>
</dbReference>
<protein>
    <submittedName>
        <fullName evidence="6">Flavonol synthase/flavanone 3-hydroxylase-like</fullName>
    </submittedName>
</protein>
<dbReference type="GeneID" id="111452556"/>
<dbReference type="PROSITE" id="PS51471">
    <property type="entry name" value="FE2OG_OXY"/>
    <property type="match status" value="1"/>
</dbReference>
<sequence length="314" mass="35775">MANTGIPTVDVSLFLSEGENEAKKQALQTITEACSSYGFFQIVNHGIPVEFLKEALQLSKTFFHYPDEIKLQYSSKPGAPLLAGFNKQKTNCVDKNEYVLIFPPGSKFNIYPQEPPQFKETLEEMFLKLNDVSLVVESILNECLGLPPGFLKQFNNDRSWDFMTNLYYFPAADVGENGLIHHEDANCITLVIQDDAGGLQVQKDSEWIPVTPVEGAIVVNVGDMIQVLSNKKFKSATHRVVRQKGKERYSFAFFRSLHGDKWVEPLPEFTKEIGEKPKYRGFEFNEYLALRLKNKTHPPSRVEDEISIKHYEIN</sequence>
<evidence type="ECO:0000259" key="4">
    <source>
        <dbReference type="PROSITE" id="PS51471"/>
    </source>
</evidence>
<evidence type="ECO:0000256" key="3">
    <source>
        <dbReference type="RuleBase" id="RU003682"/>
    </source>
</evidence>
<name>A0A6J1GB31_CUCMO</name>
<dbReference type="PANTHER" id="PTHR47990">
    <property type="entry name" value="2-OXOGLUTARATE (2OG) AND FE(II)-DEPENDENT OXYGENASE SUPERFAMILY PROTEIN-RELATED"/>
    <property type="match status" value="1"/>
</dbReference>
<dbReference type="RefSeq" id="XP_022949101.1">
    <property type="nucleotide sequence ID" value="XM_023093333.1"/>
</dbReference>
<comment type="similarity">
    <text evidence="3">Belongs to the iron/ascorbate-dependent oxidoreductase family.</text>
</comment>
<dbReference type="AlphaFoldDB" id="A0A6J1GB31"/>
<dbReference type="InterPro" id="IPR026992">
    <property type="entry name" value="DIOX_N"/>
</dbReference>
<evidence type="ECO:0000256" key="1">
    <source>
        <dbReference type="ARBA" id="ARBA00022723"/>
    </source>
</evidence>
<feature type="domain" description="Fe2OG dioxygenase" evidence="4">
    <location>
        <begin position="159"/>
        <end position="257"/>
    </location>
</feature>
<dbReference type="Pfam" id="PF14226">
    <property type="entry name" value="DIOX_N"/>
    <property type="match status" value="1"/>
</dbReference>
<keyword evidence="2 3" id="KW-0408">Iron</keyword>
<dbReference type="KEGG" id="cmos:111452556"/>
<reference evidence="6" key="1">
    <citation type="submission" date="2025-08" db="UniProtKB">
        <authorList>
            <consortium name="RefSeq"/>
        </authorList>
    </citation>
    <scope>IDENTIFICATION</scope>
    <source>
        <tissue evidence="6">Young leaves</tissue>
    </source>
</reference>
<dbReference type="InterPro" id="IPR005123">
    <property type="entry name" value="Oxoglu/Fe-dep_dioxygenase_dom"/>
</dbReference>
<organism evidence="5 6">
    <name type="scientific">Cucurbita moschata</name>
    <name type="common">Winter crookneck squash</name>
    <name type="synonym">Cucurbita pepo var. moschata</name>
    <dbReference type="NCBI Taxonomy" id="3662"/>
    <lineage>
        <taxon>Eukaryota</taxon>
        <taxon>Viridiplantae</taxon>
        <taxon>Streptophyta</taxon>
        <taxon>Embryophyta</taxon>
        <taxon>Tracheophyta</taxon>
        <taxon>Spermatophyta</taxon>
        <taxon>Magnoliopsida</taxon>
        <taxon>eudicotyledons</taxon>
        <taxon>Gunneridae</taxon>
        <taxon>Pentapetalae</taxon>
        <taxon>rosids</taxon>
        <taxon>fabids</taxon>
        <taxon>Cucurbitales</taxon>
        <taxon>Cucurbitaceae</taxon>
        <taxon>Cucurbiteae</taxon>
        <taxon>Cucurbita</taxon>
    </lineage>
</organism>
<dbReference type="SUPFAM" id="SSF51197">
    <property type="entry name" value="Clavaminate synthase-like"/>
    <property type="match status" value="1"/>
</dbReference>
<proteinExistence type="inferred from homology"/>
<dbReference type="GO" id="GO:0016491">
    <property type="term" value="F:oxidoreductase activity"/>
    <property type="evidence" value="ECO:0007669"/>
    <property type="project" value="UniProtKB-KW"/>
</dbReference>
<keyword evidence="1 3" id="KW-0479">Metal-binding</keyword>
<dbReference type="InterPro" id="IPR044861">
    <property type="entry name" value="IPNS-like_FE2OG_OXY"/>
</dbReference>
<dbReference type="Pfam" id="PF03171">
    <property type="entry name" value="2OG-FeII_Oxy"/>
    <property type="match status" value="1"/>
</dbReference>